<comment type="similarity">
    <text evidence="3 9">Belongs to the NadC/ModD family.</text>
</comment>
<evidence type="ECO:0000256" key="9">
    <source>
        <dbReference type="PIRNR" id="PIRNR006250"/>
    </source>
</evidence>
<keyword evidence="6 9" id="KW-0328">Glycosyltransferase</keyword>
<comment type="function">
    <text evidence="1">Involved in the catabolism of quinolinic acid (QA).</text>
</comment>
<evidence type="ECO:0000256" key="4">
    <source>
        <dbReference type="ARBA" id="ARBA00011944"/>
    </source>
</evidence>
<dbReference type="InterPro" id="IPR022412">
    <property type="entry name" value="Quinolinate_PRibosylTrfase_N"/>
</dbReference>
<dbReference type="Pfam" id="PF02749">
    <property type="entry name" value="QRPTase_N"/>
    <property type="match status" value="1"/>
</dbReference>
<dbReference type="RefSeq" id="WP_143870051.1">
    <property type="nucleotide sequence ID" value="NZ_CP041660.1"/>
</dbReference>
<evidence type="ECO:0000256" key="3">
    <source>
        <dbReference type="ARBA" id="ARBA00009400"/>
    </source>
</evidence>
<evidence type="ECO:0000256" key="1">
    <source>
        <dbReference type="ARBA" id="ARBA00003237"/>
    </source>
</evidence>
<protein>
    <recommendedName>
        <fullName evidence="4">nicotinate-nucleotide diphosphorylase (carboxylating)</fullName>
        <ecNumber evidence="4">2.4.2.19</ecNumber>
    </recommendedName>
    <alternativeName>
        <fullName evidence="8">Quinolinate phosphoribosyltransferase [decarboxylating]</fullName>
    </alternativeName>
</protein>
<evidence type="ECO:0000313" key="12">
    <source>
        <dbReference type="EMBL" id="MER2493211.1"/>
    </source>
</evidence>
<dbReference type="InterPro" id="IPR004393">
    <property type="entry name" value="NadC"/>
</dbReference>
<feature type="domain" description="Quinolinate phosphoribosyl transferase N-terminal" evidence="11">
    <location>
        <begin position="29"/>
        <end position="113"/>
    </location>
</feature>
<comment type="pathway">
    <text evidence="2">Cofactor biosynthesis; NAD(+) biosynthesis; nicotinate D-ribonucleotide from quinolinate: step 1/1.</text>
</comment>
<organism evidence="12 13">
    <name type="scientific">Catenovulum sediminis</name>
    <dbReference type="NCBI Taxonomy" id="1740262"/>
    <lineage>
        <taxon>Bacteria</taxon>
        <taxon>Pseudomonadati</taxon>
        <taxon>Pseudomonadota</taxon>
        <taxon>Gammaproteobacteria</taxon>
        <taxon>Alteromonadales</taxon>
        <taxon>Alteromonadaceae</taxon>
        <taxon>Catenovulum</taxon>
    </lineage>
</organism>
<dbReference type="EMBL" id="JBELOE010000255">
    <property type="protein sequence ID" value="MER2493211.1"/>
    <property type="molecule type" value="Genomic_DNA"/>
</dbReference>
<dbReference type="InterPro" id="IPR036068">
    <property type="entry name" value="Nicotinate_pribotase-like_C"/>
</dbReference>
<dbReference type="PANTHER" id="PTHR32179:SF3">
    <property type="entry name" value="NICOTINATE-NUCLEOTIDE PYROPHOSPHORYLASE [CARBOXYLATING]"/>
    <property type="match status" value="1"/>
</dbReference>
<sequence length="285" mass="30596">MDSQLLQNTQKIVAQALFEDLNGDDANNDITAQLIPAEQVISANVICREEAVFCGKGWADETFKQLGATVDINWHCQDGDRLSENQLICTLHGPARAILTGERTALNFIQTLSATATATSIYADKIAHTNTRLLDTRKTIPCLRVAQKYAVACGGGVNHRVGLYDAFLIKENHIMAAGSIANAVTQAHKIAPGKKVEVEVENNDELKQALDAGADIVMLDNYSPAEIQSAVAVNKAHANTAKIEVSGDITIDTIVDYAQDGVDFISSGALTKHVRAIDLSLRVSG</sequence>
<dbReference type="InterPro" id="IPR013785">
    <property type="entry name" value="Aldolase_TIM"/>
</dbReference>
<dbReference type="EC" id="2.4.2.19" evidence="4"/>
<dbReference type="PIRSF" id="PIRSF006250">
    <property type="entry name" value="NadC_ModD"/>
    <property type="match status" value="1"/>
</dbReference>
<evidence type="ECO:0000259" key="10">
    <source>
        <dbReference type="Pfam" id="PF01729"/>
    </source>
</evidence>
<evidence type="ECO:0000256" key="7">
    <source>
        <dbReference type="ARBA" id="ARBA00022679"/>
    </source>
</evidence>
<proteinExistence type="inferred from homology"/>
<dbReference type="Pfam" id="PF01729">
    <property type="entry name" value="QRPTase_C"/>
    <property type="match status" value="1"/>
</dbReference>
<dbReference type="GO" id="GO:0004514">
    <property type="term" value="F:nicotinate-nucleotide diphosphorylase (carboxylating) activity"/>
    <property type="evidence" value="ECO:0007669"/>
    <property type="project" value="UniProtKB-EC"/>
</dbReference>
<dbReference type="InterPro" id="IPR037128">
    <property type="entry name" value="Quinolinate_PRibosylTase_N_sf"/>
</dbReference>
<keyword evidence="5" id="KW-0662">Pyridine nucleotide biosynthesis</keyword>
<evidence type="ECO:0000256" key="6">
    <source>
        <dbReference type="ARBA" id="ARBA00022676"/>
    </source>
</evidence>
<keyword evidence="7 9" id="KW-0808">Transferase</keyword>
<reference evidence="12 13" key="1">
    <citation type="submission" date="2024-06" db="EMBL/GenBank/DDBJ databases">
        <authorList>
            <person name="Chen R.Y."/>
        </authorList>
    </citation>
    <scope>NUCLEOTIDE SEQUENCE [LARGE SCALE GENOMIC DNA]</scope>
    <source>
        <strain evidence="12 13">D2</strain>
    </source>
</reference>
<dbReference type="InterPro" id="IPR027277">
    <property type="entry name" value="NadC/ModD"/>
</dbReference>
<name>A0ABV1RKE0_9ALTE</name>
<comment type="caution">
    <text evidence="12">The sequence shown here is derived from an EMBL/GenBank/DDBJ whole genome shotgun (WGS) entry which is preliminary data.</text>
</comment>
<accession>A0ABV1RKE0</accession>
<evidence type="ECO:0000313" key="13">
    <source>
        <dbReference type="Proteomes" id="UP001467690"/>
    </source>
</evidence>
<dbReference type="CDD" id="cd01572">
    <property type="entry name" value="QPRTase"/>
    <property type="match status" value="1"/>
</dbReference>
<evidence type="ECO:0000256" key="8">
    <source>
        <dbReference type="ARBA" id="ARBA00033102"/>
    </source>
</evidence>
<evidence type="ECO:0000259" key="11">
    <source>
        <dbReference type="Pfam" id="PF02749"/>
    </source>
</evidence>
<dbReference type="InterPro" id="IPR002638">
    <property type="entry name" value="Quinolinate_PRibosylTrfase_C"/>
</dbReference>
<feature type="domain" description="Quinolinate phosphoribosyl transferase C-terminal" evidence="10">
    <location>
        <begin position="116"/>
        <end position="282"/>
    </location>
</feature>
<dbReference type="Gene3D" id="3.20.20.70">
    <property type="entry name" value="Aldolase class I"/>
    <property type="match status" value="1"/>
</dbReference>
<dbReference type="SUPFAM" id="SSF51690">
    <property type="entry name" value="Nicotinate/Quinolinate PRTase C-terminal domain-like"/>
    <property type="match status" value="1"/>
</dbReference>
<dbReference type="NCBIfam" id="TIGR00078">
    <property type="entry name" value="nadC"/>
    <property type="match status" value="1"/>
</dbReference>
<keyword evidence="13" id="KW-1185">Reference proteome</keyword>
<dbReference type="Gene3D" id="3.90.1170.20">
    <property type="entry name" value="Quinolinate phosphoribosyl transferase, N-terminal domain"/>
    <property type="match status" value="1"/>
</dbReference>
<dbReference type="SUPFAM" id="SSF54675">
    <property type="entry name" value="Nicotinate/Quinolinate PRTase N-terminal domain-like"/>
    <property type="match status" value="1"/>
</dbReference>
<dbReference type="PANTHER" id="PTHR32179">
    <property type="entry name" value="NICOTINATE-NUCLEOTIDE PYROPHOSPHORYLASE [CARBOXYLATING]"/>
    <property type="match status" value="1"/>
</dbReference>
<dbReference type="Proteomes" id="UP001467690">
    <property type="component" value="Unassembled WGS sequence"/>
</dbReference>
<evidence type="ECO:0000256" key="5">
    <source>
        <dbReference type="ARBA" id="ARBA00022642"/>
    </source>
</evidence>
<gene>
    <name evidence="12" type="primary">nadC</name>
    <name evidence="12" type="ORF">ABS311_15115</name>
</gene>
<evidence type="ECO:0000256" key="2">
    <source>
        <dbReference type="ARBA" id="ARBA00004893"/>
    </source>
</evidence>